<name>A0A6J6MBN0_9ZZZZ</name>
<reference evidence="1" key="1">
    <citation type="submission" date="2020-05" db="EMBL/GenBank/DDBJ databases">
        <authorList>
            <person name="Chiriac C."/>
            <person name="Salcher M."/>
            <person name="Ghai R."/>
            <person name="Kavagutti S V."/>
        </authorList>
    </citation>
    <scope>NUCLEOTIDE SEQUENCE</scope>
</reference>
<protein>
    <submittedName>
        <fullName evidence="1">Unannotated protein</fullName>
    </submittedName>
</protein>
<dbReference type="AlphaFoldDB" id="A0A6J6MBN0"/>
<gene>
    <name evidence="1" type="ORF">UFOPK2312_00584</name>
</gene>
<proteinExistence type="predicted"/>
<dbReference type="EMBL" id="CAEZWY010000051">
    <property type="protein sequence ID" value="CAB4671346.1"/>
    <property type="molecule type" value="Genomic_DNA"/>
</dbReference>
<sequence>MTLKYPQGVTSVVEELFEVPDPDGPDPAYGCHLALVQIIWPPFNGWMSPSLEHLPFGETTSAALGDGEGAADGVALADGEGVGVAL</sequence>
<organism evidence="1">
    <name type="scientific">freshwater metagenome</name>
    <dbReference type="NCBI Taxonomy" id="449393"/>
    <lineage>
        <taxon>unclassified sequences</taxon>
        <taxon>metagenomes</taxon>
        <taxon>ecological metagenomes</taxon>
    </lineage>
</organism>
<accession>A0A6J6MBN0</accession>
<evidence type="ECO:0000313" key="1">
    <source>
        <dbReference type="EMBL" id="CAB4671346.1"/>
    </source>
</evidence>